<dbReference type="RefSeq" id="WP_085052500.1">
    <property type="nucleotide sequence ID" value="NZ_LNQR01000067.1"/>
</dbReference>
<gene>
    <name evidence="2" type="ORF">ASN18_1887</name>
</gene>
<dbReference type="EMBL" id="LNQR01000067">
    <property type="protein sequence ID" value="KWT84957.1"/>
    <property type="molecule type" value="Genomic_DNA"/>
</dbReference>
<dbReference type="GO" id="GO:0032259">
    <property type="term" value="P:methylation"/>
    <property type="evidence" value="ECO:0007669"/>
    <property type="project" value="UniProtKB-KW"/>
</dbReference>
<dbReference type="EC" id="2.1.1.64" evidence="2"/>
<evidence type="ECO:0000259" key="1">
    <source>
        <dbReference type="Pfam" id="PF08241"/>
    </source>
</evidence>
<dbReference type="Pfam" id="PF08241">
    <property type="entry name" value="Methyltransf_11"/>
    <property type="match status" value="1"/>
</dbReference>
<dbReference type="InterPro" id="IPR029063">
    <property type="entry name" value="SAM-dependent_MTases_sf"/>
</dbReference>
<dbReference type="PANTHER" id="PTHR43861:SF1">
    <property type="entry name" value="TRANS-ACONITATE 2-METHYLTRANSFERASE"/>
    <property type="match status" value="1"/>
</dbReference>
<dbReference type="SUPFAM" id="SSF53335">
    <property type="entry name" value="S-adenosyl-L-methionine-dependent methyltransferases"/>
    <property type="match status" value="1"/>
</dbReference>
<reference evidence="2 3" key="1">
    <citation type="submission" date="2015-11" db="EMBL/GenBank/DDBJ databases">
        <authorList>
            <person name="Lin W."/>
        </authorList>
    </citation>
    <scope>NUCLEOTIDE SEQUENCE [LARGE SCALE GENOMIC DNA]</scope>
    <source>
        <strain evidence="2 3">HCH-1</strain>
    </source>
</reference>
<accession>A0ABR5SFW6</accession>
<dbReference type="Gene3D" id="3.40.50.150">
    <property type="entry name" value="Vaccinia Virus protein VP39"/>
    <property type="match status" value="1"/>
</dbReference>
<protein>
    <submittedName>
        <fullName evidence="2">Methyltransferase</fullName>
        <ecNumber evidence="2">2.1.1.64</ecNumber>
    </submittedName>
</protein>
<dbReference type="CDD" id="cd02440">
    <property type="entry name" value="AdoMet_MTases"/>
    <property type="match status" value="1"/>
</dbReference>
<dbReference type="PANTHER" id="PTHR43861">
    <property type="entry name" value="TRANS-ACONITATE 2-METHYLTRANSFERASE-RELATED"/>
    <property type="match status" value="1"/>
</dbReference>
<keyword evidence="2" id="KW-0808">Transferase</keyword>
<sequence length="298" mass="34157">MLTDIFKNIFRCPDTGEMLREEADAFVSVSGKRWPIKNNIPRFVSSDMYVGSFSFEWNLHDTTQIDSLTGENYSEQFFRQKTGLSPEDIQGKLVLDAGVGAGRFSDIVIKWGANVVGIDLSYSVEAAYRNLGSRENIIIAQADIDRPPFAHETFDYIISIGVLHHTPDTRAYFQKLIPLLKKGGEICIWVYPSEGSYRRRAAWIPFTNKIPTKWFYRWCQIFVPFATEHYRIFRFLTAFFPFSNSGIGVDNDILDTFDCYSPKYHGIHSPDEVVAWFEECGLGNIQTFSFKTAVRGKK</sequence>
<name>A0ABR5SFW6_9BACT</name>
<organism evidence="2 3">
    <name type="scientific">Candidatus Magnetominusculus xianensis</name>
    <dbReference type="NCBI Taxonomy" id="1748249"/>
    <lineage>
        <taxon>Bacteria</taxon>
        <taxon>Pseudomonadati</taxon>
        <taxon>Nitrospirota</taxon>
        <taxon>Nitrospiria</taxon>
        <taxon>Nitrospirales</taxon>
        <taxon>Nitrospiraceae</taxon>
        <taxon>Candidatus Magnetominusculus</taxon>
    </lineage>
</organism>
<feature type="domain" description="Methyltransferase type 11" evidence="1">
    <location>
        <begin position="95"/>
        <end position="188"/>
    </location>
</feature>
<keyword evidence="3" id="KW-1185">Reference proteome</keyword>
<keyword evidence="2" id="KW-0489">Methyltransferase</keyword>
<dbReference type="InterPro" id="IPR013216">
    <property type="entry name" value="Methyltransf_11"/>
</dbReference>
<dbReference type="Proteomes" id="UP000060487">
    <property type="component" value="Unassembled WGS sequence"/>
</dbReference>
<proteinExistence type="predicted"/>
<evidence type="ECO:0000313" key="3">
    <source>
        <dbReference type="Proteomes" id="UP000060487"/>
    </source>
</evidence>
<comment type="caution">
    <text evidence="2">The sequence shown here is derived from an EMBL/GenBank/DDBJ whole genome shotgun (WGS) entry which is preliminary data.</text>
</comment>
<evidence type="ECO:0000313" key="2">
    <source>
        <dbReference type="EMBL" id="KWT84957.1"/>
    </source>
</evidence>
<dbReference type="GO" id="GO:0061542">
    <property type="term" value="F:3-demethylubiquinol 3-O-methyltransferase activity"/>
    <property type="evidence" value="ECO:0007669"/>
    <property type="project" value="UniProtKB-EC"/>
</dbReference>